<dbReference type="Proteomes" id="UP000054270">
    <property type="component" value="Unassembled WGS sequence"/>
</dbReference>
<dbReference type="AlphaFoldDB" id="A0A0D2NBY2"/>
<organism evidence="1 2">
    <name type="scientific">Hypholoma sublateritium (strain FD-334 SS-4)</name>
    <dbReference type="NCBI Taxonomy" id="945553"/>
    <lineage>
        <taxon>Eukaryota</taxon>
        <taxon>Fungi</taxon>
        <taxon>Dikarya</taxon>
        <taxon>Basidiomycota</taxon>
        <taxon>Agaricomycotina</taxon>
        <taxon>Agaricomycetes</taxon>
        <taxon>Agaricomycetidae</taxon>
        <taxon>Agaricales</taxon>
        <taxon>Agaricineae</taxon>
        <taxon>Strophariaceae</taxon>
        <taxon>Hypholoma</taxon>
    </lineage>
</organism>
<dbReference type="STRING" id="945553.A0A0D2NBY2"/>
<keyword evidence="2" id="KW-1185">Reference proteome</keyword>
<sequence length="74" mass="8654">LWAQKNEYEIRYEMTRAGGKERCSVVVDDVEEAVEEAQWRGNPSQEEVKYNVAEKAIKKFKLRDVGVAYDMLKK</sequence>
<evidence type="ECO:0000313" key="1">
    <source>
        <dbReference type="EMBL" id="KJA14071.1"/>
    </source>
</evidence>
<feature type="non-terminal residue" evidence="1">
    <location>
        <position position="1"/>
    </location>
</feature>
<name>A0A0D2NBY2_HYPSF</name>
<dbReference type="OMA" id="IRYEMTR"/>
<reference evidence="2" key="1">
    <citation type="submission" date="2014-04" db="EMBL/GenBank/DDBJ databases">
        <title>Evolutionary Origins and Diversification of the Mycorrhizal Mutualists.</title>
        <authorList>
            <consortium name="DOE Joint Genome Institute"/>
            <consortium name="Mycorrhizal Genomics Consortium"/>
            <person name="Kohler A."/>
            <person name="Kuo A."/>
            <person name="Nagy L.G."/>
            <person name="Floudas D."/>
            <person name="Copeland A."/>
            <person name="Barry K.W."/>
            <person name="Cichocki N."/>
            <person name="Veneault-Fourrey C."/>
            <person name="LaButti K."/>
            <person name="Lindquist E.A."/>
            <person name="Lipzen A."/>
            <person name="Lundell T."/>
            <person name="Morin E."/>
            <person name="Murat C."/>
            <person name="Riley R."/>
            <person name="Ohm R."/>
            <person name="Sun H."/>
            <person name="Tunlid A."/>
            <person name="Henrissat B."/>
            <person name="Grigoriev I.V."/>
            <person name="Hibbett D.S."/>
            <person name="Martin F."/>
        </authorList>
    </citation>
    <scope>NUCLEOTIDE SEQUENCE [LARGE SCALE GENOMIC DNA]</scope>
    <source>
        <strain evidence="2">FD-334 SS-4</strain>
    </source>
</reference>
<dbReference type="EMBL" id="KN817696">
    <property type="protein sequence ID" value="KJA14071.1"/>
    <property type="molecule type" value="Genomic_DNA"/>
</dbReference>
<gene>
    <name evidence="1" type="ORF">HYPSUDRAFT_100543</name>
</gene>
<evidence type="ECO:0000313" key="2">
    <source>
        <dbReference type="Proteomes" id="UP000054270"/>
    </source>
</evidence>
<protein>
    <submittedName>
        <fullName evidence="1">Uncharacterized protein</fullName>
    </submittedName>
</protein>
<feature type="non-terminal residue" evidence="1">
    <location>
        <position position="74"/>
    </location>
</feature>
<accession>A0A0D2NBY2</accession>
<proteinExistence type="predicted"/>